<keyword evidence="5" id="KW-1185">Reference proteome</keyword>
<sequence length="428" mass="48685">MCVTSHIIYCTIIILILIPDLNPIALSDNVIRVLDPFLLSTVICHVRPACLNDMRSIKLLSASINPAAMESTSLDCSICLTSVTFNQADFESAFIVPFVKLSCDHAVCVACTVKLFETNASPQCPICRNRLKKLFKVHGVYQKTIMNICVKNINNFIVNPSSSAFQYESLRSFVEHNFKYSDVTTSVSDVAADASTLHANMREYFNLERENHERQDRELTESIADKTAVLQVITADVEDEQSCLQALKEQKATLEAEVAKLKTEKTNVEEDVINAHLARIEARGQLRSLKADYEHLKNEHKELVERYETSVDFENLKDKFRSLSHERVKIIEEIEKAKQDLKGLKDLKEQFKFRNEQLVIARDSLLAEVQQTYQQVNDANNTIRKRLAVDQQVNDASNTSRKRPAVDKYDTFADLLEELCEKKKKTGC</sequence>
<dbReference type="InterPro" id="IPR001841">
    <property type="entry name" value="Znf_RING"/>
</dbReference>
<dbReference type="Proteomes" id="UP000201737">
    <property type="component" value="Segment"/>
</dbReference>
<dbReference type="SMART" id="SM00184">
    <property type="entry name" value="RING"/>
    <property type="match status" value="1"/>
</dbReference>
<dbReference type="EMBL" id="AY394490">
    <property type="protein sequence ID" value="AAR28859.1"/>
    <property type="molecule type" value="Genomic_DNA"/>
</dbReference>
<evidence type="ECO:0000256" key="1">
    <source>
        <dbReference type="PROSITE-ProRule" id="PRU00175"/>
    </source>
</evidence>
<keyword evidence="1" id="KW-0479">Metal-binding</keyword>
<protein>
    <submittedName>
        <fullName evidence="4">Cg30</fullName>
    </submittedName>
</protein>
<proteinExistence type="predicted"/>
<dbReference type="SUPFAM" id="SSF57850">
    <property type="entry name" value="RING/U-box"/>
    <property type="match status" value="1"/>
</dbReference>
<keyword evidence="1" id="KW-0863">Zinc-finger</keyword>
<evidence type="ECO:0000313" key="4">
    <source>
        <dbReference type="EMBL" id="AAR28859.1"/>
    </source>
</evidence>
<organism evidence="4 5">
    <name type="scientific">Leucania separata nucleopolyhedrovirus</name>
    <name type="common">LsNPV</name>
    <dbReference type="NCBI Taxonomy" id="1307956"/>
    <lineage>
        <taxon>Viruses</taxon>
        <taxon>Viruses incertae sedis</taxon>
        <taxon>Naldaviricetes</taxon>
        <taxon>Lefavirales</taxon>
        <taxon>Baculoviridae</taxon>
        <taxon>Alphabaculovirus</taxon>
        <taxon>Alphabaculovirus leseparatae</taxon>
    </lineage>
</organism>
<dbReference type="GO" id="GO:0008270">
    <property type="term" value="F:zinc ion binding"/>
    <property type="evidence" value="ECO:0007669"/>
    <property type="project" value="UniProtKB-KW"/>
</dbReference>
<keyword evidence="2" id="KW-0175">Coiled coil</keyword>
<dbReference type="KEGG" id="vg:5176254"/>
<dbReference type="Gene3D" id="3.30.40.10">
    <property type="entry name" value="Zinc/RING finger domain, C3HC4 (zinc finger)"/>
    <property type="match status" value="1"/>
</dbReference>
<reference evidence="4 5" key="1">
    <citation type="journal article" date="2007" name="Virus Genes">
        <title>Genome sequence of Leucania seperata nucleopolyhedrovirus.</title>
        <authorList>
            <person name="Xiao H."/>
            <person name="Qi Y."/>
        </authorList>
    </citation>
    <scope>NUCLEOTIDE SEQUENCE [LARGE SCALE GENOMIC DNA]</scope>
    <source>
        <strain evidence="4 5">AH1</strain>
    </source>
</reference>
<organismHost>
    <name type="scientific">Lepidoptera</name>
    <name type="common">moths &amp; butterflies</name>
    <dbReference type="NCBI Taxonomy" id="7088"/>
</organismHost>
<dbReference type="InterPro" id="IPR013083">
    <property type="entry name" value="Znf_RING/FYVE/PHD"/>
</dbReference>
<reference evidence="4 5" key="2">
    <citation type="journal article" date="2007" name="Virus Res.">
        <title>P13 of Leucania separata multiple nuclear polyhedrosis virus affected the polyhedra and budded virions yields of AcMNPV.</title>
        <authorList>
            <person name="Du E.Q."/>
            <person name="Yan F."/>
            <person name="Jin W.X."/>
            <person name="Lu N."/>
            <person name="Xiao H.Z."/>
            <person name="Lu S.Y."/>
            <person name="Qi Y.P."/>
        </authorList>
    </citation>
    <scope>NUCLEOTIDE SEQUENCE [LARGE SCALE GENOMIC DNA]</scope>
    <source>
        <strain evidence="4 5">AH1</strain>
    </source>
</reference>
<dbReference type="RefSeq" id="YP_758392.1">
    <property type="nucleotide sequence ID" value="NC_008348.1"/>
</dbReference>
<feature type="domain" description="RING-type" evidence="3">
    <location>
        <begin position="76"/>
        <end position="128"/>
    </location>
</feature>
<dbReference type="PROSITE" id="PS50089">
    <property type="entry name" value="ZF_RING_2"/>
    <property type="match status" value="1"/>
</dbReference>
<evidence type="ECO:0000256" key="2">
    <source>
        <dbReference type="SAM" id="Coils"/>
    </source>
</evidence>
<keyword evidence="1" id="KW-0862">Zinc</keyword>
<dbReference type="GeneID" id="5176254"/>
<evidence type="ECO:0000259" key="3">
    <source>
        <dbReference type="PROSITE" id="PS50089"/>
    </source>
</evidence>
<name>Q0IL24_NPVLS</name>
<evidence type="ECO:0000313" key="5">
    <source>
        <dbReference type="Proteomes" id="UP000201737"/>
    </source>
</evidence>
<feature type="coiled-coil region" evidence="2">
    <location>
        <begin position="237"/>
        <end position="386"/>
    </location>
</feature>
<accession>Q0IL24</accession>